<dbReference type="EMBL" id="JACGXA010000001">
    <property type="protein sequence ID" value="MBA8805367.1"/>
    <property type="molecule type" value="Genomic_DNA"/>
</dbReference>
<proteinExistence type="predicted"/>
<evidence type="ECO:0000313" key="1">
    <source>
        <dbReference type="EMBL" id="MBA8805367.1"/>
    </source>
</evidence>
<comment type="caution">
    <text evidence="1">The sequence shown here is derived from an EMBL/GenBank/DDBJ whole genome shotgun (WGS) entry which is preliminary data.</text>
</comment>
<accession>A0A7W3J301</accession>
<protein>
    <submittedName>
        <fullName evidence="1">Uncharacterized protein</fullName>
    </submittedName>
</protein>
<gene>
    <name evidence="1" type="ORF">FB382_003658</name>
</gene>
<dbReference type="Proteomes" id="UP000580910">
    <property type="component" value="Unassembled WGS sequence"/>
</dbReference>
<evidence type="ECO:0000313" key="2">
    <source>
        <dbReference type="Proteomes" id="UP000580910"/>
    </source>
</evidence>
<reference evidence="1 2" key="1">
    <citation type="submission" date="2020-07" db="EMBL/GenBank/DDBJ databases">
        <title>Sequencing the genomes of 1000 actinobacteria strains.</title>
        <authorList>
            <person name="Klenk H.-P."/>
        </authorList>
    </citation>
    <scope>NUCLEOTIDE SEQUENCE [LARGE SCALE GENOMIC DNA]</scope>
    <source>
        <strain evidence="1 2">DSM 21349</strain>
    </source>
</reference>
<organism evidence="1 2">
    <name type="scientific">Nocardioides ginsengisegetis</name>
    <dbReference type="NCBI Taxonomy" id="661491"/>
    <lineage>
        <taxon>Bacteria</taxon>
        <taxon>Bacillati</taxon>
        <taxon>Actinomycetota</taxon>
        <taxon>Actinomycetes</taxon>
        <taxon>Propionibacteriales</taxon>
        <taxon>Nocardioidaceae</taxon>
        <taxon>Nocardioides</taxon>
    </lineage>
</organism>
<name>A0A7W3J301_9ACTN</name>
<keyword evidence="2" id="KW-1185">Reference proteome</keyword>
<sequence length="247" mass="26209">MADQCGDVEWLNVTIGAIPTDVLAPLLVAVAGLAGGVPDTDGTTCSASQVSLSVLSPSTWRRATATPQRKSDGKVHSVMGSALGRARWCGTWHRRYLSLAPSAPSVVEERAPASVSKPGEPIWGLVRRRRVRGLAPSARRFIDFRGHRRVHTGCLRALIPGFRPPGSTVVIQVSNSLDSLPFSIANRGSGLRFCRWSLLELIHDSDGPAASSTPGVARCCRCPRKLGRGLGCVVVVDVDGGGRRDSG</sequence>
<dbReference type="AlphaFoldDB" id="A0A7W3J301"/>